<keyword evidence="8" id="KW-1185">Reference proteome</keyword>
<dbReference type="Pfam" id="PF01061">
    <property type="entry name" value="ABC2_membrane"/>
    <property type="match status" value="1"/>
</dbReference>
<dbReference type="RefSeq" id="WP_354369727.1">
    <property type="nucleotide sequence ID" value="NZ_JBEPLN010000036.1"/>
</dbReference>
<evidence type="ECO:0000256" key="1">
    <source>
        <dbReference type="ARBA" id="ARBA00004141"/>
    </source>
</evidence>
<reference evidence="7 8" key="1">
    <citation type="submission" date="2024-06" db="EMBL/GenBank/DDBJ databases">
        <title>Genomic Encyclopedia of Type Strains, Phase IV (KMG-IV): sequencing the most valuable type-strain genomes for metagenomic binning, comparative biology and taxonomic classification.</title>
        <authorList>
            <person name="Goeker M."/>
        </authorList>
    </citation>
    <scope>NUCLEOTIDE SEQUENCE [LARGE SCALE GENOMIC DNA]</scope>
    <source>
        <strain evidence="7 8">DSM 28302</strain>
    </source>
</reference>
<feature type="transmembrane region" description="Helical" evidence="5">
    <location>
        <begin position="48"/>
        <end position="70"/>
    </location>
</feature>
<feature type="transmembrane region" description="Helical" evidence="5">
    <location>
        <begin position="246"/>
        <end position="265"/>
    </location>
</feature>
<evidence type="ECO:0000313" key="7">
    <source>
        <dbReference type="EMBL" id="MET3635005.1"/>
    </source>
</evidence>
<accession>A0ABV2JHG7</accession>
<feature type="transmembrane region" description="Helical" evidence="5">
    <location>
        <begin position="90"/>
        <end position="114"/>
    </location>
</feature>
<evidence type="ECO:0000256" key="2">
    <source>
        <dbReference type="ARBA" id="ARBA00022692"/>
    </source>
</evidence>
<gene>
    <name evidence="7" type="ORF">ABID28_001667</name>
</gene>
<evidence type="ECO:0000256" key="5">
    <source>
        <dbReference type="SAM" id="Phobius"/>
    </source>
</evidence>
<keyword evidence="4 5" id="KW-0472">Membrane</keyword>
<evidence type="ECO:0000256" key="4">
    <source>
        <dbReference type="ARBA" id="ARBA00023136"/>
    </source>
</evidence>
<evidence type="ECO:0000313" key="8">
    <source>
        <dbReference type="Proteomes" id="UP001549037"/>
    </source>
</evidence>
<feature type="domain" description="ABC-2 type transporter transmembrane" evidence="6">
    <location>
        <begin position="16"/>
        <end position="177"/>
    </location>
</feature>
<sequence>MSGLLLQWYKFKNSYQDFLKVIIGIVAFESLILFIQEKDFLTYFEGSRMTTFLLLFSSSLLILVQTSITVSKERAILDRDFFSGLDRIKFSLATIFFHSLLAIVESLVFVLFYLVLLKWFDFDYPNKGQLLSHFGIEILLTTILVFLSAHYLGLIISAISGKSEITSVILAVIVGISQFSLAGTILQLPKSIKGIEQMMFLGYGHRLFAMSHDLYHLPSSMQKFGIPIPKEQLQWFKVQSSTIEDYWIILLIHAIIYAGVFVLLMRFKKK</sequence>
<protein>
    <recommendedName>
        <fullName evidence="6">ABC-2 type transporter transmembrane domain-containing protein</fullName>
    </recommendedName>
</protein>
<dbReference type="EMBL" id="JBEPLN010000036">
    <property type="protein sequence ID" value="MET3635005.1"/>
    <property type="molecule type" value="Genomic_DNA"/>
</dbReference>
<feature type="transmembrane region" description="Helical" evidence="5">
    <location>
        <begin position="18"/>
        <end position="36"/>
    </location>
</feature>
<proteinExistence type="predicted"/>
<comment type="caution">
    <text evidence="7">The sequence shown here is derived from an EMBL/GenBank/DDBJ whole genome shotgun (WGS) entry which is preliminary data.</text>
</comment>
<keyword evidence="3 5" id="KW-1133">Transmembrane helix</keyword>
<name>A0ABV2JHG7_9STRE</name>
<feature type="transmembrane region" description="Helical" evidence="5">
    <location>
        <begin position="134"/>
        <end position="156"/>
    </location>
</feature>
<dbReference type="Proteomes" id="UP001549037">
    <property type="component" value="Unassembled WGS sequence"/>
</dbReference>
<comment type="subcellular location">
    <subcellularLocation>
        <location evidence="1">Membrane</location>
        <topology evidence="1">Multi-pass membrane protein</topology>
    </subcellularLocation>
</comment>
<evidence type="ECO:0000256" key="3">
    <source>
        <dbReference type="ARBA" id="ARBA00022989"/>
    </source>
</evidence>
<dbReference type="InterPro" id="IPR013525">
    <property type="entry name" value="ABC2_TM"/>
</dbReference>
<keyword evidence="2 5" id="KW-0812">Transmembrane</keyword>
<organism evidence="7 8">
    <name type="scientific">Streptococcus porcorum</name>
    <dbReference type="NCBI Taxonomy" id="701526"/>
    <lineage>
        <taxon>Bacteria</taxon>
        <taxon>Bacillati</taxon>
        <taxon>Bacillota</taxon>
        <taxon>Bacilli</taxon>
        <taxon>Lactobacillales</taxon>
        <taxon>Streptococcaceae</taxon>
        <taxon>Streptococcus</taxon>
    </lineage>
</organism>
<feature type="transmembrane region" description="Helical" evidence="5">
    <location>
        <begin position="168"/>
        <end position="188"/>
    </location>
</feature>
<evidence type="ECO:0000259" key="6">
    <source>
        <dbReference type="Pfam" id="PF01061"/>
    </source>
</evidence>